<comment type="similarity">
    <text evidence="2">Belongs to the GtrA family.</text>
</comment>
<feature type="domain" description="GtrA/DPMS transmembrane" evidence="7">
    <location>
        <begin position="7"/>
        <end position="118"/>
    </location>
</feature>
<dbReference type="KEGG" id="vei:Veis_0691"/>
<comment type="subcellular location">
    <subcellularLocation>
        <location evidence="1">Membrane</location>
        <topology evidence="1">Multi-pass membrane protein</topology>
    </subcellularLocation>
</comment>
<evidence type="ECO:0000256" key="1">
    <source>
        <dbReference type="ARBA" id="ARBA00004141"/>
    </source>
</evidence>
<accession>A1WFR6</accession>
<dbReference type="GO" id="GO:0005886">
    <property type="term" value="C:plasma membrane"/>
    <property type="evidence" value="ECO:0007669"/>
    <property type="project" value="TreeGrafter"/>
</dbReference>
<dbReference type="eggNOG" id="COG2246">
    <property type="taxonomic scope" value="Bacteria"/>
</dbReference>
<dbReference type="GeneID" id="76459387"/>
<dbReference type="PANTHER" id="PTHR38459">
    <property type="entry name" value="PROPHAGE BACTOPRENOL-LINKED GLUCOSE TRANSLOCASE HOMOLOG"/>
    <property type="match status" value="1"/>
</dbReference>
<dbReference type="Pfam" id="PF04138">
    <property type="entry name" value="GtrA_DPMS_TM"/>
    <property type="match status" value="1"/>
</dbReference>
<evidence type="ECO:0000256" key="6">
    <source>
        <dbReference type="SAM" id="Phobius"/>
    </source>
</evidence>
<keyword evidence="3 6" id="KW-0812">Transmembrane</keyword>
<keyword evidence="9" id="KW-1185">Reference proteome</keyword>
<evidence type="ECO:0000313" key="8">
    <source>
        <dbReference type="EMBL" id="ABM56473.1"/>
    </source>
</evidence>
<keyword evidence="5 6" id="KW-0472">Membrane</keyword>
<evidence type="ECO:0000256" key="5">
    <source>
        <dbReference type="ARBA" id="ARBA00023136"/>
    </source>
</evidence>
<dbReference type="InterPro" id="IPR051401">
    <property type="entry name" value="GtrA_CellWall_Glycosyl"/>
</dbReference>
<feature type="transmembrane region" description="Helical" evidence="6">
    <location>
        <begin position="33"/>
        <end position="53"/>
    </location>
</feature>
<sequence>MRHSLHRFLASGTLNTLASYALYRLLLDFMVMTYAWAYSISWLVGIGVAYGLQRYYVFRQTGGRFGLLWVGAIYLAQYLLGLALVVLWVRGWGLPQIWAPAFAIMVSFPLTYLASRRVFRAR</sequence>
<dbReference type="OrthoDB" id="8757753at2"/>
<dbReference type="HOGENOM" id="CLU_083873_5_2_4"/>
<feature type="transmembrane region" description="Helical" evidence="6">
    <location>
        <begin position="65"/>
        <end position="89"/>
    </location>
</feature>
<dbReference type="AlphaFoldDB" id="A1WFR6"/>
<reference evidence="9" key="1">
    <citation type="submission" date="2006-12" db="EMBL/GenBank/DDBJ databases">
        <title>Complete sequence of chromosome 1 of Verminephrobacter eiseniae EF01-2.</title>
        <authorList>
            <person name="Copeland A."/>
            <person name="Lucas S."/>
            <person name="Lapidus A."/>
            <person name="Barry K."/>
            <person name="Detter J.C."/>
            <person name="Glavina del Rio T."/>
            <person name="Dalin E."/>
            <person name="Tice H."/>
            <person name="Pitluck S."/>
            <person name="Chertkov O."/>
            <person name="Brettin T."/>
            <person name="Bruce D."/>
            <person name="Han C."/>
            <person name="Tapia R."/>
            <person name="Gilna P."/>
            <person name="Schmutz J."/>
            <person name="Larimer F."/>
            <person name="Land M."/>
            <person name="Hauser L."/>
            <person name="Kyrpides N."/>
            <person name="Kim E."/>
            <person name="Stahl D."/>
            <person name="Richardson P."/>
        </authorList>
    </citation>
    <scope>NUCLEOTIDE SEQUENCE [LARGE SCALE GENOMIC DNA]</scope>
    <source>
        <strain evidence="9">EF01-2</strain>
    </source>
</reference>
<protein>
    <submittedName>
        <fullName evidence="8">GtrA family protein</fullName>
    </submittedName>
</protein>
<dbReference type="GO" id="GO:0000271">
    <property type="term" value="P:polysaccharide biosynthetic process"/>
    <property type="evidence" value="ECO:0007669"/>
    <property type="project" value="InterPro"/>
</dbReference>
<evidence type="ECO:0000259" key="7">
    <source>
        <dbReference type="Pfam" id="PF04138"/>
    </source>
</evidence>
<dbReference type="PANTHER" id="PTHR38459:SF1">
    <property type="entry name" value="PROPHAGE BACTOPRENOL-LINKED GLUCOSE TRANSLOCASE HOMOLOG"/>
    <property type="match status" value="1"/>
</dbReference>
<evidence type="ECO:0000256" key="3">
    <source>
        <dbReference type="ARBA" id="ARBA00022692"/>
    </source>
</evidence>
<name>A1WFR6_VEREI</name>
<dbReference type="EMBL" id="CP000542">
    <property type="protein sequence ID" value="ABM56473.1"/>
    <property type="molecule type" value="Genomic_DNA"/>
</dbReference>
<dbReference type="InterPro" id="IPR007267">
    <property type="entry name" value="GtrA_DPMS_TM"/>
</dbReference>
<dbReference type="STRING" id="391735.Veis_0691"/>
<organism evidence="8 9">
    <name type="scientific">Verminephrobacter eiseniae (strain EF01-2)</name>
    <dbReference type="NCBI Taxonomy" id="391735"/>
    <lineage>
        <taxon>Bacteria</taxon>
        <taxon>Pseudomonadati</taxon>
        <taxon>Pseudomonadota</taxon>
        <taxon>Betaproteobacteria</taxon>
        <taxon>Burkholderiales</taxon>
        <taxon>Comamonadaceae</taxon>
        <taxon>Verminephrobacter</taxon>
    </lineage>
</organism>
<dbReference type="RefSeq" id="WP_011808487.1">
    <property type="nucleotide sequence ID" value="NC_008786.1"/>
</dbReference>
<gene>
    <name evidence="8" type="ordered locus">Veis_0691</name>
</gene>
<proteinExistence type="inferred from homology"/>
<evidence type="ECO:0000313" key="9">
    <source>
        <dbReference type="Proteomes" id="UP000000374"/>
    </source>
</evidence>
<feature type="transmembrane region" description="Helical" evidence="6">
    <location>
        <begin position="95"/>
        <end position="114"/>
    </location>
</feature>
<evidence type="ECO:0000256" key="2">
    <source>
        <dbReference type="ARBA" id="ARBA00009399"/>
    </source>
</evidence>
<dbReference type="Proteomes" id="UP000000374">
    <property type="component" value="Chromosome"/>
</dbReference>
<evidence type="ECO:0000256" key="4">
    <source>
        <dbReference type="ARBA" id="ARBA00022989"/>
    </source>
</evidence>
<keyword evidence="4 6" id="KW-1133">Transmembrane helix</keyword>